<dbReference type="Gene3D" id="2.60.40.10">
    <property type="entry name" value="Immunoglobulins"/>
    <property type="match status" value="2"/>
</dbReference>
<dbReference type="InterPro" id="IPR035986">
    <property type="entry name" value="PKD_dom_sf"/>
</dbReference>
<gene>
    <name evidence="4" type="ORF">MNB_SV-6-461</name>
</gene>
<evidence type="ECO:0000313" key="4">
    <source>
        <dbReference type="EMBL" id="SFV49787.1"/>
    </source>
</evidence>
<dbReference type="Pfam" id="PF18911">
    <property type="entry name" value="PKD_4"/>
    <property type="match status" value="1"/>
</dbReference>
<feature type="domain" description="BIG2" evidence="3">
    <location>
        <begin position="282"/>
        <end position="364"/>
    </location>
</feature>
<dbReference type="InterPro" id="IPR000601">
    <property type="entry name" value="PKD_dom"/>
</dbReference>
<accession>A0A1W1B8H3</accession>
<name>A0A1W1B8H3_9ZZZZ</name>
<dbReference type="InterPro" id="IPR003343">
    <property type="entry name" value="Big_2"/>
</dbReference>
<dbReference type="GO" id="GO:0016020">
    <property type="term" value="C:membrane"/>
    <property type="evidence" value="ECO:0007669"/>
    <property type="project" value="TreeGrafter"/>
</dbReference>
<dbReference type="PROSITE" id="PS51257">
    <property type="entry name" value="PROKAR_LIPOPROTEIN"/>
    <property type="match status" value="1"/>
</dbReference>
<dbReference type="SMART" id="SM00635">
    <property type="entry name" value="BID_2"/>
    <property type="match status" value="1"/>
</dbReference>
<dbReference type="PANTHER" id="PTHR46182:SF2">
    <property type="entry name" value="FI19480P1"/>
    <property type="match status" value="1"/>
</dbReference>
<proteinExistence type="predicted"/>
<dbReference type="PANTHER" id="PTHR46182">
    <property type="entry name" value="FI19480P1"/>
    <property type="match status" value="1"/>
</dbReference>
<evidence type="ECO:0000259" key="2">
    <source>
        <dbReference type="SMART" id="SM00089"/>
    </source>
</evidence>
<organism evidence="4">
    <name type="scientific">hydrothermal vent metagenome</name>
    <dbReference type="NCBI Taxonomy" id="652676"/>
    <lineage>
        <taxon>unclassified sequences</taxon>
        <taxon>metagenomes</taxon>
        <taxon>ecological metagenomes</taxon>
    </lineage>
</organism>
<dbReference type="InterPro" id="IPR022409">
    <property type="entry name" value="PKD/Chitinase_dom"/>
</dbReference>
<feature type="domain" description="PKD/Chitinase" evidence="2">
    <location>
        <begin position="75"/>
        <end position="166"/>
    </location>
</feature>
<dbReference type="InterPro" id="IPR013783">
    <property type="entry name" value="Ig-like_fold"/>
</dbReference>
<dbReference type="GO" id="GO:0031410">
    <property type="term" value="C:cytoplasmic vesicle"/>
    <property type="evidence" value="ECO:0007669"/>
    <property type="project" value="TreeGrafter"/>
</dbReference>
<evidence type="ECO:0000256" key="1">
    <source>
        <dbReference type="SAM" id="MobiDB-lite"/>
    </source>
</evidence>
<reference evidence="4" key="1">
    <citation type="submission" date="2016-10" db="EMBL/GenBank/DDBJ databases">
        <authorList>
            <person name="de Groot N.N."/>
        </authorList>
    </citation>
    <scope>NUCLEOTIDE SEQUENCE</scope>
</reference>
<sequence length="367" mass="39347">MKNRIIKQALLSFAIFSILTGCGGDGKSGAASDSNLLSDDYIFIEPIPEPTPTPPEPTPPEPTPPTPTPDNTAPVADAGQNREGVNVGETIVLDGSGSYDADSDPLTYSWSIAEKPSGSHAALSNSSSINPSFVADIKGHYRVTLVVNDGKINSSMDSVLVAVEVPIPDNRPPTAVAKGTKTVIVKWGEKHEAILDGSESFDDGLVNPLTYSWQSGPYIVNQPIVRATPSCSDDWQRCYNDEQRPICSFGITLTVFDGEFYDTDTATLNVDYSECEHEPVVVPVSIHLDPAYTQVIPVTKHKTYKLWAYYDDSTAKDVTEDAVFSTSDPSIATIDANGKVTGVSKGDVLIIADYAGQRDTAPLTVTD</sequence>
<dbReference type="InterPro" id="IPR029865">
    <property type="entry name" value="KIAA0319-like"/>
</dbReference>
<evidence type="ECO:0000259" key="3">
    <source>
        <dbReference type="SMART" id="SM00635"/>
    </source>
</evidence>
<dbReference type="InterPro" id="IPR008964">
    <property type="entry name" value="Invasin/intimin_cell_adhesion"/>
</dbReference>
<dbReference type="Gene3D" id="2.60.40.1080">
    <property type="match status" value="1"/>
</dbReference>
<dbReference type="SUPFAM" id="SSF49373">
    <property type="entry name" value="Invasin/intimin cell-adhesion fragments"/>
    <property type="match status" value="1"/>
</dbReference>
<dbReference type="SUPFAM" id="SSF49299">
    <property type="entry name" value="PKD domain"/>
    <property type="match status" value="1"/>
</dbReference>
<dbReference type="EMBL" id="FPHC01000001">
    <property type="protein sequence ID" value="SFV49787.1"/>
    <property type="molecule type" value="Genomic_DNA"/>
</dbReference>
<dbReference type="SMART" id="SM00089">
    <property type="entry name" value="PKD"/>
    <property type="match status" value="1"/>
</dbReference>
<dbReference type="Pfam" id="PF02368">
    <property type="entry name" value="Big_2"/>
    <property type="match status" value="1"/>
</dbReference>
<protein>
    <submittedName>
        <fullName evidence="4">PKD domain protein</fullName>
    </submittedName>
</protein>
<feature type="region of interest" description="Disordered" evidence="1">
    <location>
        <begin position="44"/>
        <end position="84"/>
    </location>
</feature>
<dbReference type="GO" id="GO:0001764">
    <property type="term" value="P:neuron migration"/>
    <property type="evidence" value="ECO:0007669"/>
    <property type="project" value="TreeGrafter"/>
</dbReference>
<dbReference type="AlphaFoldDB" id="A0A1W1B8H3"/>
<feature type="compositionally biased region" description="Pro residues" evidence="1">
    <location>
        <begin position="47"/>
        <end position="68"/>
    </location>
</feature>